<dbReference type="Proteomes" id="UP000030765">
    <property type="component" value="Unassembled WGS sequence"/>
</dbReference>
<dbReference type="VEuPathDB" id="VectorBase:ASIS019081"/>
<reference evidence="2 4" key="1">
    <citation type="journal article" date="2014" name="BMC Genomics">
        <title>Genome sequence of Anopheles sinensis provides insight into genetics basis of mosquito competence for malaria parasites.</title>
        <authorList>
            <person name="Zhou D."/>
            <person name="Zhang D."/>
            <person name="Ding G."/>
            <person name="Shi L."/>
            <person name="Hou Q."/>
            <person name="Ye Y."/>
            <person name="Xu Y."/>
            <person name="Zhou H."/>
            <person name="Xiong C."/>
            <person name="Li S."/>
            <person name="Yu J."/>
            <person name="Hong S."/>
            <person name="Yu X."/>
            <person name="Zou P."/>
            <person name="Chen C."/>
            <person name="Chang X."/>
            <person name="Wang W."/>
            <person name="Lv Y."/>
            <person name="Sun Y."/>
            <person name="Ma L."/>
            <person name="Shen B."/>
            <person name="Zhu C."/>
        </authorList>
    </citation>
    <scope>NUCLEOTIDE SEQUENCE [LARGE SCALE GENOMIC DNA]</scope>
</reference>
<dbReference type="GO" id="GO:0006275">
    <property type="term" value="P:regulation of DNA replication"/>
    <property type="evidence" value="ECO:0007669"/>
    <property type="project" value="InterPro"/>
</dbReference>
<name>A0A084WFH4_ANOSI</name>
<dbReference type="Pfam" id="PF07412">
    <property type="entry name" value="Geminin"/>
    <property type="match status" value="1"/>
</dbReference>
<dbReference type="VEuPathDB" id="VectorBase:ASIC016970"/>
<feature type="region of interest" description="Disordered" evidence="1">
    <location>
        <begin position="61"/>
        <end position="90"/>
    </location>
</feature>
<keyword evidence="4" id="KW-1185">Reference proteome</keyword>
<evidence type="ECO:0000313" key="3">
    <source>
        <dbReference type="EnsemblMetazoa" id="ASIC016970-PA"/>
    </source>
</evidence>
<dbReference type="STRING" id="74873.A0A084WFH4"/>
<feature type="region of interest" description="Disordered" evidence="1">
    <location>
        <begin position="1"/>
        <end position="22"/>
    </location>
</feature>
<gene>
    <name evidence="2" type="ORF">ZHAS_00016970</name>
</gene>
<dbReference type="EMBL" id="KE525342">
    <property type="protein sequence ID" value="KFB48968.1"/>
    <property type="molecule type" value="Genomic_DNA"/>
</dbReference>
<evidence type="ECO:0000256" key="1">
    <source>
        <dbReference type="SAM" id="MobiDB-lite"/>
    </source>
</evidence>
<dbReference type="AlphaFoldDB" id="A0A084WFH4"/>
<feature type="region of interest" description="Disordered" evidence="1">
    <location>
        <begin position="155"/>
        <end position="181"/>
    </location>
</feature>
<protein>
    <submittedName>
        <fullName evidence="2">AGAP000496-PA-like protein</fullName>
    </submittedName>
</protein>
<feature type="compositionally biased region" description="Polar residues" evidence="1">
    <location>
        <begin position="72"/>
        <end position="83"/>
    </location>
</feature>
<dbReference type="Gene3D" id="1.20.5.1180">
    <property type="entry name" value="Geminin coiled-coil domain"/>
    <property type="match status" value="1"/>
</dbReference>
<proteinExistence type="predicted"/>
<dbReference type="InterPro" id="IPR022786">
    <property type="entry name" value="Geminin/Multicilin"/>
</dbReference>
<organism evidence="3 4">
    <name type="scientific">Anopheles sinensis</name>
    <name type="common">Mosquito</name>
    <dbReference type="NCBI Taxonomy" id="74873"/>
    <lineage>
        <taxon>Eukaryota</taxon>
        <taxon>Metazoa</taxon>
        <taxon>Ecdysozoa</taxon>
        <taxon>Arthropoda</taxon>
        <taxon>Hexapoda</taxon>
        <taxon>Insecta</taxon>
        <taxon>Pterygota</taxon>
        <taxon>Neoptera</taxon>
        <taxon>Endopterygota</taxon>
        <taxon>Diptera</taxon>
        <taxon>Nematocera</taxon>
        <taxon>Culicoidea</taxon>
        <taxon>Culicidae</taxon>
        <taxon>Anophelinae</taxon>
        <taxon>Anopheles</taxon>
    </lineage>
</organism>
<sequence length="181" mass="19876">MSASSTANIIIPEESSAEQEEIKKTSRMMLKVRDINALKENIHHGSFPANTMSKDVILSALKGPSEPKRSKTVASKSTQTSSQAEEDITSEEASIDYWKALAEKRRKSLAEALDENASLHITIAKLHTVIAKTNSLNKDLQDVVDTLTELLQEENTETKLQESNPVDDSGVVQGNDSDTEH</sequence>
<evidence type="ECO:0000313" key="2">
    <source>
        <dbReference type="EMBL" id="KFB48968.1"/>
    </source>
</evidence>
<reference evidence="3" key="2">
    <citation type="submission" date="2020-05" db="UniProtKB">
        <authorList>
            <consortium name="EnsemblMetazoa"/>
        </authorList>
    </citation>
    <scope>IDENTIFICATION</scope>
</reference>
<dbReference type="OMA" id="ALLHMEV"/>
<dbReference type="EnsemblMetazoa" id="ASIC016970-RA">
    <property type="protein sequence ID" value="ASIC016970-PA"/>
    <property type="gene ID" value="ASIC016970"/>
</dbReference>
<evidence type="ECO:0000313" key="4">
    <source>
        <dbReference type="Proteomes" id="UP000030765"/>
    </source>
</evidence>
<feature type="compositionally biased region" description="Polar residues" evidence="1">
    <location>
        <begin position="172"/>
        <end position="181"/>
    </location>
</feature>
<accession>A0A084WFH4</accession>
<dbReference type="EMBL" id="ATLV01023349">
    <property type="status" value="NOT_ANNOTATED_CDS"/>
    <property type="molecule type" value="Genomic_DNA"/>
</dbReference>
<dbReference type="SUPFAM" id="SSF111469">
    <property type="entry name" value="Geminin coiled-coil domain"/>
    <property type="match status" value="1"/>
</dbReference>
<dbReference type="OrthoDB" id="10043826at2759"/>